<protein>
    <submittedName>
        <fullName evidence="2">Uncharacterized protein</fullName>
    </submittedName>
</protein>
<reference evidence="1 3" key="1">
    <citation type="journal article" date="2017" name="Nature">
        <title>The sunflower genome provides insights into oil metabolism, flowering and Asterid evolution.</title>
        <authorList>
            <person name="Badouin H."/>
            <person name="Gouzy J."/>
            <person name="Grassa C.J."/>
            <person name="Murat F."/>
            <person name="Staton S.E."/>
            <person name="Cottret L."/>
            <person name="Lelandais-Briere C."/>
            <person name="Owens G.L."/>
            <person name="Carrere S."/>
            <person name="Mayjonade B."/>
            <person name="Legrand L."/>
            <person name="Gill N."/>
            <person name="Kane N.C."/>
            <person name="Bowers J.E."/>
            <person name="Hubner S."/>
            <person name="Bellec A."/>
            <person name="Berard A."/>
            <person name="Berges H."/>
            <person name="Blanchet N."/>
            <person name="Boniface M.C."/>
            <person name="Brunel D."/>
            <person name="Catrice O."/>
            <person name="Chaidir N."/>
            <person name="Claudel C."/>
            <person name="Donnadieu C."/>
            <person name="Faraut T."/>
            <person name="Fievet G."/>
            <person name="Helmstetter N."/>
            <person name="King M."/>
            <person name="Knapp S.J."/>
            <person name="Lai Z."/>
            <person name="Le Paslier M.C."/>
            <person name="Lippi Y."/>
            <person name="Lorenzon L."/>
            <person name="Mandel J.R."/>
            <person name="Marage G."/>
            <person name="Marchand G."/>
            <person name="Marquand E."/>
            <person name="Bret-Mestries E."/>
            <person name="Morien E."/>
            <person name="Nambeesan S."/>
            <person name="Nguyen T."/>
            <person name="Pegot-Espagnet P."/>
            <person name="Pouilly N."/>
            <person name="Raftis F."/>
            <person name="Sallet E."/>
            <person name="Schiex T."/>
            <person name="Thomas J."/>
            <person name="Vandecasteele C."/>
            <person name="Vares D."/>
            <person name="Vear F."/>
            <person name="Vautrin S."/>
            <person name="Crespi M."/>
            <person name="Mangin B."/>
            <person name="Burke J.M."/>
            <person name="Salse J."/>
            <person name="Munos S."/>
            <person name="Vincourt P."/>
            <person name="Rieseberg L.H."/>
            <person name="Langlade N.B."/>
        </authorList>
    </citation>
    <scope>NUCLEOTIDE SEQUENCE [LARGE SCALE GENOMIC DNA]</scope>
    <source>
        <strain evidence="3">cv. SF193</strain>
        <tissue evidence="1">Leaves</tissue>
    </source>
</reference>
<proteinExistence type="predicted"/>
<dbReference type="AlphaFoldDB" id="A0A251U8K5"/>
<reference evidence="1" key="3">
    <citation type="submission" date="2020-06" db="EMBL/GenBank/DDBJ databases">
        <title>Helianthus annuus Genome sequencing and assembly Release 2.</title>
        <authorList>
            <person name="Gouzy J."/>
            <person name="Langlade N."/>
            <person name="Munos S."/>
        </authorList>
    </citation>
    <scope>NUCLEOTIDE SEQUENCE</scope>
    <source>
        <tissue evidence="1">Leaves</tissue>
    </source>
</reference>
<sequence length="103" mass="12129">MHFEITITSYASRHPTPLNTLASRHHPFTLSVSITIHRSSLEIEVHDGTVWPCFAHRARSRKHLPCTSPQIEAHRRRKRHRRFATDSHITKFVRTCFHLVKMI</sequence>
<evidence type="ECO:0000313" key="3">
    <source>
        <dbReference type="Proteomes" id="UP000215914"/>
    </source>
</evidence>
<gene>
    <name evidence="2" type="ORF">HannXRQ_Chr08g0234271</name>
    <name evidence="1" type="ORF">HanXRQr2_Chr08g0352181</name>
</gene>
<name>A0A251U8K5_HELAN</name>
<organism evidence="2 3">
    <name type="scientific">Helianthus annuus</name>
    <name type="common">Common sunflower</name>
    <dbReference type="NCBI Taxonomy" id="4232"/>
    <lineage>
        <taxon>Eukaryota</taxon>
        <taxon>Viridiplantae</taxon>
        <taxon>Streptophyta</taxon>
        <taxon>Embryophyta</taxon>
        <taxon>Tracheophyta</taxon>
        <taxon>Spermatophyta</taxon>
        <taxon>Magnoliopsida</taxon>
        <taxon>eudicotyledons</taxon>
        <taxon>Gunneridae</taxon>
        <taxon>Pentapetalae</taxon>
        <taxon>asterids</taxon>
        <taxon>campanulids</taxon>
        <taxon>Asterales</taxon>
        <taxon>Asteraceae</taxon>
        <taxon>Asteroideae</taxon>
        <taxon>Heliantheae alliance</taxon>
        <taxon>Heliantheae</taxon>
        <taxon>Helianthus</taxon>
    </lineage>
</organism>
<dbReference type="Proteomes" id="UP000215914">
    <property type="component" value="Chromosome 8"/>
</dbReference>
<dbReference type="EMBL" id="CM007897">
    <property type="protein sequence ID" value="OTG19454.1"/>
    <property type="molecule type" value="Genomic_DNA"/>
</dbReference>
<accession>A0A251U8K5</accession>
<reference evidence="2" key="2">
    <citation type="submission" date="2017-02" db="EMBL/GenBank/DDBJ databases">
        <title>Sunflower complete genome.</title>
        <authorList>
            <person name="Langlade N."/>
            <person name="Munos S."/>
        </authorList>
    </citation>
    <scope>NUCLEOTIDE SEQUENCE [LARGE SCALE GENOMIC DNA]</scope>
    <source>
        <tissue evidence="2">Leaves</tissue>
    </source>
</reference>
<evidence type="ECO:0000313" key="2">
    <source>
        <dbReference type="EMBL" id="OTG19454.1"/>
    </source>
</evidence>
<keyword evidence="3" id="KW-1185">Reference proteome</keyword>
<evidence type="ECO:0000313" key="1">
    <source>
        <dbReference type="EMBL" id="KAF5796498.1"/>
    </source>
</evidence>
<dbReference type="Gramene" id="mRNA:HanXRQr2_Chr08g0352181">
    <property type="protein sequence ID" value="CDS:HanXRQr2_Chr08g0352181.1"/>
    <property type="gene ID" value="HanXRQr2_Chr08g0352181"/>
</dbReference>
<dbReference type="EMBL" id="MNCJ02000323">
    <property type="protein sequence ID" value="KAF5796498.1"/>
    <property type="molecule type" value="Genomic_DNA"/>
</dbReference>
<dbReference type="InParanoid" id="A0A251U8K5"/>